<dbReference type="CDD" id="cd00143">
    <property type="entry name" value="PP2Cc"/>
    <property type="match status" value="1"/>
</dbReference>
<evidence type="ECO:0000313" key="5">
    <source>
        <dbReference type="Proteomes" id="UP000274756"/>
    </source>
</evidence>
<dbReference type="AlphaFoldDB" id="A0A0N4U1V3"/>
<dbReference type="PROSITE" id="PS51746">
    <property type="entry name" value="PPM_2"/>
    <property type="match status" value="1"/>
</dbReference>
<dbReference type="STRING" id="318479.A0A0N4U1V3"/>
<feature type="domain" description="PPM-type phosphatase" evidence="2">
    <location>
        <begin position="1"/>
        <end position="175"/>
    </location>
</feature>
<dbReference type="WBParaSite" id="DME_0000061501-mRNA-1">
    <property type="protein sequence ID" value="DME_0000061501-mRNA-1"/>
    <property type="gene ID" value="DME_0000061501"/>
</dbReference>
<accession>A0A0N4U1V3</accession>
<evidence type="ECO:0000259" key="2">
    <source>
        <dbReference type="PROSITE" id="PS51746"/>
    </source>
</evidence>
<reference evidence="3 5" key="2">
    <citation type="submission" date="2018-11" db="EMBL/GenBank/DDBJ databases">
        <authorList>
            <consortium name="Pathogen Informatics"/>
        </authorList>
    </citation>
    <scope>NUCLEOTIDE SEQUENCE [LARGE SCALE GENOMIC DNA]</scope>
</reference>
<proteinExistence type="predicted"/>
<organism evidence="4 6">
    <name type="scientific">Dracunculus medinensis</name>
    <name type="common">Guinea worm</name>
    <dbReference type="NCBI Taxonomy" id="318479"/>
    <lineage>
        <taxon>Eukaryota</taxon>
        <taxon>Metazoa</taxon>
        <taxon>Ecdysozoa</taxon>
        <taxon>Nematoda</taxon>
        <taxon>Chromadorea</taxon>
        <taxon>Rhabditida</taxon>
        <taxon>Spirurina</taxon>
        <taxon>Dracunculoidea</taxon>
        <taxon>Dracunculidae</taxon>
        <taxon>Dracunculus</taxon>
    </lineage>
</organism>
<dbReference type="Proteomes" id="UP000274756">
    <property type="component" value="Unassembled WGS sequence"/>
</dbReference>
<evidence type="ECO:0000313" key="6">
    <source>
        <dbReference type="WBParaSite" id="DME_0000061501-mRNA-1"/>
    </source>
</evidence>
<keyword evidence="1" id="KW-0175">Coiled coil</keyword>
<dbReference type="Pfam" id="PF00481">
    <property type="entry name" value="PP2C"/>
    <property type="match status" value="1"/>
</dbReference>
<reference evidence="6" key="1">
    <citation type="submission" date="2017-02" db="UniProtKB">
        <authorList>
            <consortium name="WormBaseParasite"/>
        </authorList>
    </citation>
    <scope>IDENTIFICATION</scope>
</reference>
<dbReference type="EMBL" id="UYYG01001151">
    <property type="protein sequence ID" value="VDN55002.1"/>
    <property type="molecule type" value="Genomic_DNA"/>
</dbReference>
<keyword evidence="5" id="KW-1185">Reference proteome</keyword>
<feature type="coiled-coil region" evidence="1">
    <location>
        <begin position="204"/>
        <end position="241"/>
    </location>
</feature>
<sequence>MALIRAHEQLGQAGERLGASALLLHVGDRLISCACSGHVRAIICRNGNAFNVNRNPLNLTADEYRQIRAGNATVTEENTIEGICHSPRSLGFSFLYPAIVPNPEKVAVEIEKEDEFLIIASRALWQFLLPQQAINLIRNVRNPQIAAKKLQRFLSKDAVQSFEYNGNISIIVIRFKKTDEKIYQNHRLLQISPLKLKSISVLSLNDEEITLRNIEERLEQISEAINKIEDESNNNQQIFENHVEGGKFNKFSKFSVRHTKHRSADSARQRENASSWNSCVNSNCDLSLTPRELSTVPSRAPSVLSAPPDPHSLELNTDSNRERFCIRSRIDMFDRLGNDTGSSTSRERFQRARLALNERLFFKPSILNPLEKCYL</sequence>
<protein>
    <submittedName>
        <fullName evidence="6">PPM-type phosphatase domain-containing protein</fullName>
    </submittedName>
</protein>
<evidence type="ECO:0000256" key="1">
    <source>
        <dbReference type="SAM" id="Coils"/>
    </source>
</evidence>
<dbReference type="InterPro" id="IPR036457">
    <property type="entry name" value="PPM-type-like_dom_sf"/>
</dbReference>
<dbReference type="InterPro" id="IPR015655">
    <property type="entry name" value="PP2C"/>
</dbReference>
<evidence type="ECO:0000313" key="4">
    <source>
        <dbReference type="Proteomes" id="UP000038040"/>
    </source>
</evidence>
<dbReference type="Gene3D" id="3.60.40.10">
    <property type="entry name" value="PPM-type phosphatase domain"/>
    <property type="match status" value="1"/>
</dbReference>
<dbReference type="SUPFAM" id="SSF81606">
    <property type="entry name" value="PP2C-like"/>
    <property type="match status" value="1"/>
</dbReference>
<dbReference type="GO" id="GO:0004722">
    <property type="term" value="F:protein serine/threonine phosphatase activity"/>
    <property type="evidence" value="ECO:0007669"/>
    <property type="project" value="InterPro"/>
</dbReference>
<dbReference type="OrthoDB" id="1394818at2759"/>
<dbReference type="PANTHER" id="PTHR47992">
    <property type="entry name" value="PROTEIN PHOSPHATASE"/>
    <property type="match status" value="1"/>
</dbReference>
<evidence type="ECO:0000313" key="3">
    <source>
        <dbReference type="EMBL" id="VDN55002.1"/>
    </source>
</evidence>
<dbReference type="Proteomes" id="UP000038040">
    <property type="component" value="Unplaced"/>
</dbReference>
<name>A0A0N4U1V3_DRAME</name>
<gene>
    <name evidence="3" type="ORF">DME_LOCUS4975</name>
</gene>
<dbReference type="InterPro" id="IPR001932">
    <property type="entry name" value="PPM-type_phosphatase-like_dom"/>
</dbReference>